<dbReference type="RefSeq" id="WP_143861523.1">
    <property type="nucleotide sequence ID" value="NZ_JAMTCV010000013.1"/>
</dbReference>
<feature type="transmembrane region" description="Helical" evidence="1">
    <location>
        <begin position="76"/>
        <end position="99"/>
    </location>
</feature>
<dbReference type="AlphaFoldDB" id="A0A285LSL0"/>
<dbReference type="OrthoDB" id="4762094at2"/>
<organism evidence="2 3">
    <name type="scientific">Nocardia amikacinitolerans</name>
    <dbReference type="NCBI Taxonomy" id="756689"/>
    <lineage>
        <taxon>Bacteria</taxon>
        <taxon>Bacillati</taxon>
        <taxon>Actinomycetota</taxon>
        <taxon>Actinomycetes</taxon>
        <taxon>Mycobacteriales</taxon>
        <taxon>Nocardiaceae</taxon>
        <taxon>Nocardia</taxon>
    </lineage>
</organism>
<protein>
    <submittedName>
        <fullName evidence="2">Uncharacterized protein</fullName>
    </submittedName>
</protein>
<feature type="transmembrane region" description="Helical" evidence="1">
    <location>
        <begin position="146"/>
        <end position="165"/>
    </location>
</feature>
<evidence type="ECO:0000313" key="3">
    <source>
        <dbReference type="Proteomes" id="UP000219565"/>
    </source>
</evidence>
<keyword evidence="1" id="KW-1133">Transmembrane helix</keyword>
<evidence type="ECO:0000256" key="1">
    <source>
        <dbReference type="SAM" id="Phobius"/>
    </source>
</evidence>
<keyword evidence="3" id="KW-1185">Reference proteome</keyword>
<reference evidence="3" key="1">
    <citation type="submission" date="2017-09" db="EMBL/GenBank/DDBJ databases">
        <authorList>
            <person name="Varghese N."/>
            <person name="Submissions S."/>
        </authorList>
    </citation>
    <scope>NUCLEOTIDE SEQUENCE [LARGE SCALE GENOMIC DNA]</scope>
    <source>
        <strain evidence="3">DSM 45537</strain>
    </source>
</reference>
<evidence type="ECO:0000313" key="2">
    <source>
        <dbReference type="EMBL" id="SNY87878.1"/>
    </source>
</evidence>
<dbReference type="EMBL" id="OBEG01000005">
    <property type="protein sequence ID" value="SNY87878.1"/>
    <property type="molecule type" value="Genomic_DNA"/>
</dbReference>
<keyword evidence="1" id="KW-0812">Transmembrane</keyword>
<feature type="transmembrane region" description="Helical" evidence="1">
    <location>
        <begin position="45"/>
        <end position="64"/>
    </location>
</feature>
<keyword evidence="1" id="KW-0472">Membrane</keyword>
<dbReference type="Proteomes" id="UP000219565">
    <property type="component" value="Unassembled WGS sequence"/>
</dbReference>
<gene>
    <name evidence="2" type="ORF">SAMN04244553_4837</name>
</gene>
<proteinExistence type="predicted"/>
<sequence length="185" mass="20420">MISTHHPYATSTGSPCLVAADHVADVTTAQRLGRANTLTVWRTKLWIVLVSGLSIGTYVIGRYADTFWSDPGTYPIGWFGVLLACTVPTLIVAACTLGLRTTIPSSMEKRYSFPGAYLVAHYHGEFLELWTPIEHSTVPYTRIKKVIVFSDAIVLYFGLGMRYAMPRQLVPDPALTILLAATKRD</sequence>
<accession>A0A285LSL0</accession>
<name>A0A285LSL0_9NOCA</name>